<evidence type="ECO:0000313" key="5">
    <source>
        <dbReference type="EMBL" id="KAK4195819.1"/>
    </source>
</evidence>
<evidence type="ECO:0000256" key="3">
    <source>
        <dbReference type="ARBA" id="ARBA00022694"/>
    </source>
</evidence>
<feature type="compositionally biased region" description="Low complexity" evidence="4">
    <location>
        <begin position="71"/>
        <end position="85"/>
    </location>
</feature>
<dbReference type="GO" id="GO:0003723">
    <property type="term" value="F:RNA binding"/>
    <property type="evidence" value="ECO:0007669"/>
    <property type="project" value="TreeGrafter"/>
</dbReference>
<keyword evidence="6" id="KW-1185">Reference proteome</keyword>
<feature type="region of interest" description="Disordered" evidence="4">
    <location>
        <begin position="279"/>
        <end position="351"/>
    </location>
</feature>
<comment type="caution">
    <text evidence="5">The sequence shown here is derived from an EMBL/GenBank/DDBJ whole genome shotgun (WGS) entry which is preliminary data.</text>
</comment>
<feature type="compositionally biased region" description="Gly residues" evidence="4">
    <location>
        <begin position="328"/>
        <end position="338"/>
    </location>
</feature>
<feature type="region of interest" description="Disordered" evidence="4">
    <location>
        <begin position="53"/>
        <end position="85"/>
    </location>
</feature>
<dbReference type="GO" id="GO:0008033">
    <property type="term" value="P:tRNA processing"/>
    <property type="evidence" value="ECO:0007669"/>
    <property type="project" value="UniProtKB-KW"/>
</dbReference>
<dbReference type="InterPro" id="IPR002738">
    <property type="entry name" value="RNase_P_p30"/>
</dbReference>
<sequence>MLYDLNIAWSPGLSSTDLESTLRLSKTLGYNVVALNQTITGPQIPNQPAPISNPIPILTPPHPSYPGGGPSSITTTSTTASTSLPSKSLPTILRRVTLEITDPATTNYRLADFSRAYDILALRPTSDKSFTWACNGTTDPAALISLDLTRPLGYHIHHRTAMAAVHRGSRFEICYSQVIQLSSPNPESARARSTFIGNVQSLVRATKGRGIVLSSEAKSALGLRGPADVVNLMAVWGLGSEKGFEALGAGARAVVVNEGVRRRGFRGVVDIVQVAEGGPERPKSAYEGESASGKQGKKQKQKGNNNGQQQQGQGQQSGQKRKNNDKAGGTGGGGGGGQQQANKKMRKEGKV</sequence>
<accession>A0AAN7AQV6</accession>
<evidence type="ECO:0000256" key="1">
    <source>
        <dbReference type="ARBA" id="ARBA00004123"/>
    </source>
</evidence>
<name>A0AAN7AQV6_9PEZI</name>
<reference evidence="5" key="2">
    <citation type="submission" date="2023-05" db="EMBL/GenBank/DDBJ databases">
        <authorList>
            <consortium name="Lawrence Berkeley National Laboratory"/>
            <person name="Steindorff A."/>
            <person name="Hensen N."/>
            <person name="Bonometti L."/>
            <person name="Westerberg I."/>
            <person name="Brannstrom I.O."/>
            <person name="Guillou S."/>
            <person name="Cros-Aarteil S."/>
            <person name="Calhoun S."/>
            <person name="Haridas S."/>
            <person name="Kuo A."/>
            <person name="Mondo S."/>
            <person name="Pangilinan J."/>
            <person name="Riley R."/>
            <person name="Labutti K."/>
            <person name="Andreopoulos B."/>
            <person name="Lipzen A."/>
            <person name="Chen C."/>
            <person name="Yanf M."/>
            <person name="Daum C."/>
            <person name="Ng V."/>
            <person name="Clum A."/>
            <person name="Ohm R."/>
            <person name="Martin F."/>
            <person name="Silar P."/>
            <person name="Natvig D."/>
            <person name="Lalanne C."/>
            <person name="Gautier V."/>
            <person name="Ament-Velasquez S.L."/>
            <person name="Kruys A."/>
            <person name="Hutchinson M.I."/>
            <person name="Powell A.J."/>
            <person name="Barry K."/>
            <person name="Miller A.N."/>
            <person name="Grigoriev I.V."/>
            <person name="Debuchy R."/>
            <person name="Gladieux P."/>
            <person name="Thoren M.H."/>
            <person name="Johannesson H."/>
        </authorList>
    </citation>
    <scope>NUCLEOTIDE SEQUENCE</scope>
    <source>
        <strain evidence="5">CBS 315.58</strain>
    </source>
</reference>
<feature type="compositionally biased region" description="Pro residues" evidence="4">
    <location>
        <begin position="53"/>
        <end position="64"/>
    </location>
</feature>
<reference evidence="5" key="1">
    <citation type="journal article" date="2023" name="Mol. Phylogenet. Evol.">
        <title>Genome-scale phylogeny and comparative genomics of the fungal order Sordariales.</title>
        <authorList>
            <person name="Hensen N."/>
            <person name="Bonometti L."/>
            <person name="Westerberg I."/>
            <person name="Brannstrom I.O."/>
            <person name="Guillou S."/>
            <person name="Cros-Aarteil S."/>
            <person name="Calhoun S."/>
            <person name="Haridas S."/>
            <person name="Kuo A."/>
            <person name="Mondo S."/>
            <person name="Pangilinan J."/>
            <person name="Riley R."/>
            <person name="LaButti K."/>
            <person name="Andreopoulos B."/>
            <person name="Lipzen A."/>
            <person name="Chen C."/>
            <person name="Yan M."/>
            <person name="Daum C."/>
            <person name="Ng V."/>
            <person name="Clum A."/>
            <person name="Steindorff A."/>
            <person name="Ohm R.A."/>
            <person name="Martin F."/>
            <person name="Silar P."/>
            <person name="Natvig D.O."/>
            <person name="Lalanne C."/>
            <person name="Gautier V."/>
            <person name="Ament-Velasquez S.L."/>
            <person name="Kruys A."/>
            <person name="Hutchinson M.I."/>
            <person name="Powell A.J."/>
            <person name="Barry K."/>
            <person name="Miller A.N."/>
            <person name="Grigoriev I.V."/>
            <person name="Debuchy R."/>
            <person name="Gladieux P."/>
            <person name="Hiltunen Thoren M."/>
            <person name="Johannesson H."/>
        </authorList>
    </citation>
    <scope>NUCLEOTIDE SEQUENCE</scope>
    <source>
        <strain evidence="5">CBS 315.58</strain>
    </source>
</reference>
<dbReference type="GO" id="GO:0005655">
    <property type="term" value="C:nucleolar ribonuclease P complex"/>
    <property type="evidence" value="ECO:0007669"/>
    <property type="project" value="TreeGrafter"/>
</dbReference>
<dbReference type="Pfam" id="PF01876">
    <property type="entry name" value="RNase_P_p30"/>
    <property type="match status" value="1"/>
</dbReference>
<keyword evidence="3" id="KW-0819">tRNA processing</keyword>
<protein>
    <submittedName>
        <fullName evidence="5">Ribonuclease P protein subunit 3</fullName>
    </submittedName>
</protein>
<comment type="similarity">
    <text evidence="2">Belongs to the eukaryotic/archaeal RNase P protein component 3 family.</text>
</comment>
<dbReference type="AlphaFoldDB" id="A0AAN7AQV6"/>
<gene>
    <name evidence="5" type="ORF">QBC40DRAFT_352230</name>
</gene>
<dbReference type="PANTHER" id="PTHR13031:SF0">
    <property type="entry name" value="RIBONUCLEASE P PROTEIN SUBUNIT P30"/>
    <property type="match status" value="1"/>
</dbReference>
<feature type="compositionally biased region" description="Low complexity" evidence="4">
    <location>
        <begin position="302"/>
        <end position="318"/>
    </location>
</feature>
<dbReference type="PANTHER" id="PTHR13031">
    <property type="entry name" value="RIBONUCLEASE P SUBUNIT P30"/>
    <property type="match status" value="1"/>
</dbReference>
<dbReference type="InterPro" id="IPR016195">
    <property type="entry name" value="Pol/histidinol_Pase-like"/>
</dbReference>
<dbReference type="SUPFAM" id="SSF89550">
    <property type="entry name" value="PHP domain-like"/>
    <property type="match status" value="1"/>
</dbReference>
<organism evidence="5 6">
    <name type="scientific">Triangularia verruculosa</name>
    <dbReference type="NCBI Taxonomy" id="2587418"/>
    <lineage>
        <taxon>Eukaryota</taxon>
        <taxon>Fungi</taxon>
        <taxon>Dikarya</taxon>
        <taxon>Ascomycota</taxon>
        <taxon>Pezizomycotina</taxon>
        <taxon>Sordariomycetes</taxon>
        <taxon>Sordariomycetidae</taxon>
        <taxon>Sordariales</taxon>
        <taxon>Podosporaceae</taxon>
        <taxon>Triangularia</taxon>
    </lineage>
</organism>
<dbReference type="Proteomes" id="UP001303160">
    <property type="component" value="Unassembled WGS sequence"/>
</dbReference>
<dbReference type="EMBL" id="MU864001">
    <property type="protein sequence ID" value="KAK4195819.1"/>
    <property type="molecule type" value="Genomic_DNA"/>
</dbReference>
<evidence type="ECO:0000313" key="6">
    <source>
        <dbReference type="Proteomes" id="UP001303160"/>
    </source>
</evidence>
<evidence type="ECO:0000256" key="2">
    <source>
        <dbReference type="ARBA" id="ARBA00007331"/>
    </source>
</evidence>
<evidence type="ECO:0000256" key="4">
    <source>
        <dbReference type="SAM" id="MobiDB-lite"/>
    </source>
</evidence>
<comment type="subcellular location">
    <subcellularLocation>
        <location evidence="1">Nucleus</location>
    </subcellularLocation>
</comment>
<dbReference type="Gene3D" id="3.20.20.140">
    <property type="entry name" value="Metal-dependent hydrolases"/>
    <property type="match status" value="1"/>
</dbReference>
<proteinExistence type="inferred from homology"/>